<evidence type="ECO:0000256" key="4">
    <source>
        <dbReference type="ARBA" id="ARBA00022452"/>
    </source>
</evidence>
<evidence type="ECO:0000313" key="9">
    <source>
        <dbReference type="Proteomes" id="UP000609064"/>
    </source>
</evidence>
<dbReference type="InterPro" id="IPR051906">
    <property type="entry name" value="TolC-like"/>
</dbReference>
<evidence type="ECO:0000256" key="7">
    <source>
        <dbReference type="ARBA" id="ARBA00023237"/>
    </source>
</evidence>
<organism evidence="8 9">
    <name type="scientific">Emticicia aquatilis</name>
    <dbReference type="NCBI Taxonomy" id="1537369"/>
    <lineage>
        <taxon>Bacteria</taxon>
        <taxon>Pseudomonadati</taxon>
        <taxon>Bacteroidota</taxon>
        <taxon>Cytophagia</taxon>
        <taxon>Cytophagales</taxon>
        <taxon>Leadbetterellaceae</taxon>
        <taxon>Emticicia</taxon>
    </lineage>
</organism>
<evidence type="ECO:0000256" key="2">
    <source>
        <dbReference type="ARBA" id="ARBA00007613"/>
    </source>
</evidence>
<dbReference type="RefSeq" id="WP_188768724.1">
    <property type="nucleotide sequence ID" value="NZ_BMKK01000009.1"/>
</dbReference>
<name>A0A916Z3F1_9BACT</name>
<keyword evidence="3" id="KW-0813">Transport</keyword>
<comment type="subcellular location">
    <subcellularLocation>
        <location evidence="1">Cell outer membrane</location>
    </subcellularLocation>
</comment>
<dbReference type="PANTHER" id="PTHR30026:SF20">
    <property type="entry name" value="OUTER MEMBRANE PROTEIN TOLC"/>
    <property type="match status" value="1"/>
</dbReference>
<dbReference type="Pfam" id="PF02321">
    <property type="entry name" value="OEP"/>
    <property type="match status" value="1"/>
</dbReference>
<evidence type="ECO:0000256" key="6">
    <source>
        <dbReference type="ARBA" id="ARBA00023136"/>
    </source>
</evidence>
<reference evidence="8" key="2">
    <citation type="submission" date="2020-09" db="EMBL/GenBank/DDBJ databases">
        <authorList>
            <person name="Sun Q."/>
            <person name="Zhou Y."/>
        </authorList>
    </citation>
    <scope>NUCLEOTIDE SEQUENCE</scope>
    <source>
        <strain evidence="8">CGMCC 1.15958</strain>
    </source>
</reference>
<keyword evidence="9" id="KW-1185">Reference proteome</keyword>
<reference evidence="8" key="1">
    <citation type="journal article" date="2014" name="Int. J. Syst. Evol. Microbiol.">
        <title>Complete genome sequence of Corynebacterium casei LMG S-19264T (=DSM 44701T), isolated from a smear-ripened cheese.</title>
        <authorList>
            <consortium name="US DOE Joint Genome Institute (JGI-PGF)"/>
            <person name="Walter F."/>
            <person name="Albersmeier A."/>
            <person name="Kalinowski J."/>
            <person name="Ruckert C."/>
        </authorList>
    </citation>
    <scope>NUCLEOTIDE SEQUENCE</scope>
    <source>
        <strain evidence="8">CGMCC 1.15958</strain>
    </source>
</reference>
<evidence type="ECO:0000256" key="5">
    <source>
        <dbReference type="ARBA" id="ARBA00022692"/>
    </source>
</evidence>
<dbReference type="Gene3D" id="1.20.1600.10">
    <property type="entry name" value="Outer membrane efflux proteins (OEP)"/>
    <property type="match status" value="1"/>
</dbReference>
<keyword evidence="4" id="KW-1134">Transmembrane beta strand</keyword>
<sequence length="438" mass="50000">MKKVIVRFITYLTVLMQGFSSFAQKITLNEAIQKGIENRIELKTQALNIQIANSENDKIKAKWLPQVSANGDVRWNTQLQTTVLPFALPGSSESQTIVRLGRPFNNTFALQAEQKVYDANKKIDRLVNDTQTEAQKNTLEQQKINLKQSITEAYFSAVFNKEKLRLSEIALQRANAYLEAAQVKFEQGTILKNDLDKFSLDVSNAKLAQTKNVQDYELSLVTLQYQLNTNDKAEPAEDLTSILNYSQIVDNQANTDKRTEVKAEEINLRLNELNLQKQKTRNLPTVSAYGNYSAFQIADTFNPFASGTWFTSNYVGIRANIPIFDGKQAKLSSQDFLVRQKINQQNMERLRNDFNYESKSTWNTLQQSKLNLEEAKKNITLAQQILDTDKFRFEKGVIVISDLKNSEYSLQNAENQYLSSIYNFLVASVRYKKASGNL</sequence>
<proteinExistence type="inferred from homology"/>
<accession>A0A916Z3F1</accession>
<keyword evidence="5" id="KW-0812">Transmembrane</keyword>
<keyword evidence="6" id="KW-0472">Membrane</keyword>
<dbReference type="SUPFAM" id="SSF56954">
    <property type="entry name" value="Outer membrane efflux proteins (OEP)"/>
    <property type="match status" value="1"/>
</dbReference>
<protein>
    <submittedName>
        <fullName evidence="8">Transporter</fullName>
    </submittedName>
</protein>
<keyword evidence="7" id="KW-0998">Cell outer membrane</keyword>
<dbReference type="Proteomes" id="UP000609064">
    <property type="component" value="Unassembled WGS sequence"/>
</dbReference>
<dbReference type="GO" id="GO:0015288">
    <property type="term" value="F:porin activity"/>
    <property type="evidence" value="ECO:0007669"/>
    <property type="project" value="TreeGrafter"/>
</dbReference>
<evidence type="ECO:0000256" key="3">
    <source>
        <dbReference type="ARBA" id="ARBA00022448"/>
    </source>
</evidence>
<comment type="similarity">
    <text evidence="2">Belongs to the outer membrane factor (OMF) (TC 1.B.17) family.</text>
</comment>
<dbReference type="InterPro" id="IPR003423">
    <property type="entry name" value="OMP_efflux"/>
</dbReference>
<evidence type="ECO:0000256" key="1">
    <source>
        <dbReference type="ARBA" id="ARBA00004442"/>
    </source>
</evidence>
<dbReference type="GO" id="GO:1990281">
    <property type="term" value="C:efflux pump complex"/>
    <property type="evidence" value="ECO:0007669"/>
    <property type="project" value="TreeGrafter"/>
</dbReference>
<dbReference type="PANTHER" id="PTHR30026">
    <property type="entry name" value="OUTER MEMBRANE PROTEIN TOLC"/>
    <property type="match status" value="1"/>
</dbReference>
<dbReference type="GO" id="GO:0009279">
    <property type="term" value="C:cell outer membrane"/>
    <property type="evidence" value="ECO:0007669"/>
    <property type="project" value="UniProtKB-SubCell"/>
</dbReference>
<dbReference type="EMBL" id="BMKK01000009">
    <property type="protein sequence ID" value="GGD71778.1"/>
    <property type="molecule type" value="Genomic_DNA"/>
</dbReference>
<dbReference type="GO" id="GO:0015562">
    <property type="term" value="F:efflux transmembrane transporter activity"/>
    <property type="evidence" value="ECO:0007669"/>
    <property type="project" value="InterPro"/>
</dbReference>
<dbReference type="AlphaFoldDB" id="A0A916Z3F1"/>
<evidence type="ECO:0000313" key="8">
    <source>
        <dbReference type="EMBL" id="GGD71778.1"/>
    </source>
</evidence>
<comment type="caution">
    <text evidence="8">The sequence shown here is derived from an EMBL/GenBank/DDBJ whole genome shotgun (WGS) entry which is preliminary data.</text>
</comment>
<gene>
    <name evidence="8" type="ORF">GCM10011514_39860</name>
</gene>